<dbReference type="Gene3D" id="3.20.20.80">
    <property type="entry name" value="Glycosidases"/>
    <property type="match status" value="1"/>
</dbReference>
<dbReference type="InterPro" id="IPR017853">
    <property type="entry name" value="GH"/>
</dbReference>
<dbReference type="GO" id="GO:0047782">
    <property type="term" value="F:coniferin beta-glucosidase activity"/>
    <property type="evidence" value="ECO:0007669"/>
    <property type="project" value="UniProtKB-ARBA"/>
</dbReference>
<dbReference type="InterPro" id="IPR001360">
    <property type="entry name" value="Glyco_hydro_1"/>
</dbReference>
<dbReference type="GO" id="GO:0005975">
    <property type="term" value="P:carbohydrate metabolic process"/>
    <property type="evidence" value="ECO:0007669"/>
    <property type="project" value="InterPro"/>
</dbReference>
<dbReference type="SUPFAM" id="SSF51445">
    <property type="entry name" value="(Trans)glycosidases"/>
    <property type="match status" value="1"/>
</dbReference>
<keyword evidence="6" id="KW-1185">Reference proteome</keyword>
<evidence type="ECO:0008006" key="7">
    <source>
        <dbReference type="Google" id="ProtNLM"/>
    </source>
</evidence>
<accession>A0AAE0E066</accession>
<keyword evidence="3" id="KW-0326">Glycosidase</keyword>
<sequence>MGSSLELLLQLTSFEGAVNEGNKGASIWDTFTRQPGKIMDFSNADTTVDQYHRFKSDIDLMKDLGMDAYRFSISWPRIFPNGTGEPNAEGINYYNSFIDALLEKGIQPYATLYHWDLPQVLEDIYEGWLSTQIIQDFEHYAFTCFKAFGDRVKHWITFNEPHGFALQGYDTGMQAPGRCSILGHVFCKRGKSSVEPYIVAHNILLSHAAAYHSYQINFKEKQGGLVGIALDAKWYEPISDSDEDKDAAQRAVDFGIGWFLDPLFFGEYPSSMKTLVGDRLPMISSEMSKILVGTLDFVGLNHYTTLYARNDRSRIEKRILQDAYSDAGVITTAIRGGVAIGERAASRWLHIVPWGIRELARYVRDNYGNPPVIITENGMDDRNSLFISLDKALQDDKRIRYHRDYLSNLSAAIRQDNCDVRGYFVWSLLDNWEWNSGYSVRFGLYFVDYKNNLTRIPKASVQWFKSILRLKHDLRSKS</sequence>
<evidence type="ECO:0000313" key="6">
    <source>
        <dbReference type="Proteomes" id="UP001281410"/>
    </source>
</evidence>
<evidence type="ECO:0000256" key="3">
    <source>
        <dbReference type="ARBA" id="ARBA00023295"/>
    </source>
</evidence>
<dbReference type="AlphaFoldDB" id="A0AAE0E066"/>
<proteinExistence type="inferred from homology"/>
<comment type="caution">
    <text evidence="5">The sequence shown here is derived from an EMBL/GenBank/DDBJ whole genome shotgun (WGS) entry which is preliminary data.</text>
</comment>
<evidence type="ECO:0000313" key="5">
    <source>
        <dbReference type="EMBL" id="KAK3199418.1"/>
    </source>
</evidence>
<protein>
    <recommendedName>
        <fullName evidence="7">Beta-glucosidase 41</fullName>
    </recommendedName>
</protein>
<evidence type="ECO:0000256" key="2">
    <source>
        <dbReference type="ARBA" id="ARBA00022801"/>
    </source>
</evidence>
<organism evidence="5 6">
    <name type="scientific">Dipteronia sinensis</name>
    <dbReference type="NCBI Taxonomy" id="43782"/>
    <lineage>
        <taxon>Eukaryota</taxon>
        <taxon>Viridiplantae</taxon>
        <taxon>Streptophyta</taxon>
        <taxon>Embryophyta</taxon>
        <taxon>Tracheophyta</taxon>
        <taxon>Spermatophyta</taxon>
        <taxon>Magnoliopsida</taxon>
        <taxon>eudicotyledons</taxon>
        <taxon>Gunneridae</taxon>
        <taxon>Pentapetalae</taxon>
        <taxon>rosids</taxon>
        <taxon>malvids</taxon>
        <taxon>Sapindales</taxon>
        <taxon>Sapindaceae</taxon>
        <taxon>Hippocastanoideae</taxon>
        <taxon>Acereae</taxon>
        <taxon>Dipteronia</taxon>
    </lineage>
</organism>
<dbReference type="Proteomes" id="UP001281410">
    <property type="component" value="Unassembled WGS sequence"/>
</dbReference>
<dbReference type="PANTHER" id="PTHR10353:SF36">
    <property type="entry name" value="LP05116P"/>
    <property type="match status" value="1"/>
</dbReference>
<evidence type="ECO:0000256" key="1">
    <source>
        <dbReference type="ARBA" id="ARBA00010838"/>
    </source>
</evidence>
<dbReference type="PANTHER" id="PTHR10353">
    <property type="entry name" value="GLYCOSYL HYDROLASE"/>
    <property type="match status" value="1"/>
</dbReference>
<reference evidence="5" key="1">
    <citation type="journal article" date="2023" name="Plant J.">
        <title>Genome sequences and population genomics provide insights into the demographic history, inbreeding, and mutation load of two 'living fossil' tree species of Dipteronia.</title>
        <authorList>
            <person name="Feng Y."/>
            <person name="Comes H.P."/>
            <person name="Chen J."/>
            <person name="Zhu S."/>
            <person name="Lu R."/>
            <person name="Zhang X."/>
            <person name="Li P."/>
            <person name="Qiu J."/>
            <person name="Olsen K.M."/>
            <person name="Qiu Y."/>
        </authorList>
    </citation>
    <scope>NUCLEOTIDE SEQUENCE</scope>
    <source>
        <strain evidence="5">NBL</strain>
    </source>
</reference>
<comment type="similarity">
    <text evidence="1 4">Belongs to the glycosyl hydrolase 1 family.</text>
</comment>
<name>A0AAE0E066_9ROSI</name>
<gene>
    <name evidence="5" type="ORF">Dsin_022833</name>
</gene>
<keyword evidence="2" id="KW-0378">Hydrolase</keyword>
<dbReference type="PRINTS" id="PR00131">
    <property type="entry name" value="GLHYDRLASE1"/>
</dbReference>
<dbReference type="FunFam" id="3.20.20.80:FF:000020">
    <property type="entry name" value="Beta-glucosidase 12"/>
    <property type="match status" value="1"/>
</dbReference>
<dbReference type="Pfam" id="PF00232">
    <property type="entry name" value="Glyco_hydro_1"/>
    <property type="match status" value="1"/>
</dbReference>
<evidence type="ECO:0000256" key="4">
    <source>
        <dbReference type="RuleBase" id="RU003690"/>
    </source>
</evidence>
<dbReference type="EMBL" id="JANJYJ010000007">
    <property type="protein sequence ID" value="KAK3199418.1"/>
    <property type="molecule type" value="Genomic_DNA"/>
</dbReference>